<reference evidence="3 4" key="1">
    <citation type="submission" date="2020-04" db="EMBL/GenBank/DDBJ databases">
        <title>Molecular characterization of pseudomonads from Agaricus bisporus reveal novel blotch 2 pathogens in Western Europe.</title>
        <authorList>
            <person name="Taparia T."/>
            <person name="Krijger M."/>
            <person name="Haynes E."/>
            <person name="Elpinstone J.G."/>
            <person name="Noble R."/>
            <person name="Van Der Wolf J."/>
        </authorList>
    </citation>
    <scope>NUCLEOTIDE SEQUENCE [LARGE SCALE GENOMIC DNA]</scope>
    <source>
        <strain evidence="3 4">G9001</strain>
    </source>
</reference>
<dbReference type="AlphaFoldDB" id="A0A7Y7WT67"/>
<name>A0A7Y7WT67_9PSED</name>
<accession>A0A7Y7WT67</accession>
<dbReference type="EMBL" id="JACAQA010000018">
    <property type="protein sequence ID" value="NWB87221.1"/>
    <property type="molecule type" value="Genomic_DNA"/>
</dbReference>
<feature type="domain" description="Antitoxin Xre/MbcA/ParS-like toxin-binding" evidence="2">
    <location>
        <begin position="116"/>
        <end position="166"/>
    </location>
</feature>
<proteinExistence type="predicted"/>
<dbReference type="NCBIfam" id="TIGR02293">
    <property type="entry name" value="TAS_TIGR02293"/>
    <property type="match status" value="1"/>
</dbReference>
<evidence type="ECO:0000256" key="1">
    <source>
        <dbReference type="SAM" id="MobiDB-lite"/>
    </source>
</evidence>
<dbReference type="Proteomes" id="UP000522864">
    <property type="component" value="Unassembled WGS sequence"/>
</dbReference>
<dbReference type="InterPro" id="IPR024467">
    <property type="entry name" value="Xre/MbcA/ParS-like_toxin-bd"/>
</dbReference>
<organism evidence="3 4">
    <name type="scientific">Pseudomonas gingeri</name>
    <dbReference type="NCBI Taxonomy" id="117681"/>
    <lineage>
        <taxon>Bacteria</taxon>
        <taxon>Pseudomonadati</taxon>
        <taxon>Pseudomonadota</taxon>
        <taxon>Gammaproteobacteria</taxon>
        <taxon>Pseudomonadales</taxon>
        <taxon>Pseudomonadaceae</taxon>
        <taxon>Pseudomonas</taxon>
    </lineage>
</organism>
<evidence type="ECO:0000313" key="4">
    <source>
        <dbReference type="Proteomes" id="UP000522864"/>
    </source>
</evidence>
<dbReference type="InterPro" id="IPR011979">
    <property type="entry name" value="Antitox_Xre"/>
</dbReference>
<feature type="region of interest" description="Disordered" evidence="1">
    <location>
        <begin position="1"/>
        <end position="30"/>
    </location>
</feature>
<dbReference type="Pfam" id="PF09722">
    <property type="entry name" value="Xre_MbcA_ParS_C"/>
    <property type="match status" value="1"/>
</dbReference>
<evidence type="ECO:0000313" key="3">
    <source>
        <dbReference type="EMBL" id="NWB87221.1"/>
    </source>
</evidence>
<comment type="caution">
    <text evidence="3">The sequence shown here is derived from an EMBL/GenBank/DDBJ whole genome shotgun (WGS) entry which is preliminary data.</text>
</comment>
<gene>
    <name evidence="3" type="ORF">HX830_20310</name>
</gene>
<sequence length="169" mass="19130">MSAAKPANKPTVKPTGKTERVPGTASVTRKPTEVLLHGRKGDERMLIIRYTQEGFDLSDVRDMLSTSALYMEHDLVQRITGKSVRTVQRLAKETKPVRLNQQQSTVAFQYAQTLEHATNVFGSQQLAEDWLKKPCKYLDGNVPLELIENSLGFQVVEDYLIRIEHGVYQ</sequence>
<protein>
    <submittedName>
        <fullName evidence="3">DUF2384 domain-containing protein</fullName>
    </submittedName>
</protein>
<evidence type="ECO:0000259" key="2">
    <source>
        <dbReference type="Pfam" id="PF09722"/>
    </source>
</evidence>
<dbReference type="RefSeq" id="WP_177102196.1">
    <property type="nucleotide sequence ID" value="NZ_JACAQA010000018.1"/>
</dbReference>